<evidence type="ECO:0000313" key="5">
    <source>
        <dbReference type="EMBL" id="SCN27597.1"/>
    </source>
</evidence>
<sequence length="1199" mass="145094">MKILSFCFLFIWAYIIFVTYINCIYYINFNNILSFNIQKNNNYFQCFRNEYIEEYKHFKKGNSIFFKIQNINNFKTCDKINQLMSPKNISINNDIKNIKYNYKNNKCYLMCYDAFHNFYYSEKNENLKKKLKKNNACNNYIINLNQENFDQIYKYDTQEIESILYFLKIYTKIINHDTIKIVRNVHFFKLTILDLRNSKVHKIEEILISSKTEKVTEIDKNNQNLFYFFNIENEINEESCEYNFVDKGNNFELIHEIYSYNIHSYITNISNRLLLKPVYIDTINKYETFLSYNIDNNNIYINNYINHNKYYSILKRDEKYASNNIHINKGNELKTVEKNNSKNNLTFCKNTTIKNIDNYVNFVKKYLLYKLYNNEQSVNKREKKNNAYIVTNGKFLFLQNYYYNNFVLKKNKTNSDMKNDIKKSVPIFKKELIIFDYLKKNISYIIINENGQRHYNYSVTIKNNIVDLKNVHAHDFKRFSYFNKLYKVLDINHSKQIKSKHNSKNRKKLKKHYNMQNDSTCVYPQYNEHEQEKSFFDNNGNHFCYFKNMGLNTCTLGNEYTSLKTKIVILDKQISTLEVIVKKTNKAYMDNYLKAKNKSNRNILSTNKDFNYRKEIKKNMNIARKKKNLSHDDTKKYEQVSQKTYKNYEHNNIYQINTFNSLWREINKYLYIMYVIIANNINNYIFQLIDAFRQYKFYTNNIKYEHTQNIISYSYKPEKEIDKHFIYKILFTILKDIEFVNFFNTPEKNEDNHNLKDFNVCKFDYIENFKAKSINPFITKKKNMISNTCIDINLTIKLSRCYFVSYEMGDYLIQVNKKIKIDDDDDNKIEEIIIDSIISEHEKKVIENMKARLNYSIDFPLYLNKIYPDIYNTDCNIFNKLKWVLSIFLIPSWVIIILIYIIMSQEIWRHELLNPLHKLLLSPSIIRLSSFIILLIFCNFHCYYMYNKIMEYAILAFMTLNTLFNTLFFGNLLLISKGYMITRRYFSKHECLFLTLTICYIYILISFNQLNIVNDTYMLIYLHSFLLCMIVANIFSIINFLNEKLAYVRNIGMYNWERSIYIKINMYKHYLFIVIIFFLFEMIMHILNITLIVLSRNIALIQYTIEFIMWASVLYIFRYREDVLYYSILYGNNPIKTIPLYICNYKEESKNAEFDIEIKKEKYNIPLIILNPLEFPNQNLLSSLDVGWIIRYHYQQLNI</sequence>
<proteinExistence type="predicted"/>
<dbReference type="Proteomes" id="UP000219974">
    <property type="component" value="Chromosome 13"/>
</dbReference>
<evidence type="ECO:0000313" key="9">
    <source>
        <dbReference type="Proteomes" id="UP000516480"/>
    </source>
</evidence>
<feature type="transmembrane region" description="Helical" evidence="1">
    <location>
        <begin position="952"/>
        <end position="975"/>
    </location>
</feature>
<evidence type="ECO:0000256" key="1">
    <source>
        <dbReference type="SAM" id="Phobius"/>
    </source>
</evidence>
<feature type="transmembrane region" description="Helical" evidence="1">
    <location>
        <begin position="924"/>
        <end position="946"/>
    </location>
</feature>
<dbReference type="EMBL" id="LT608149">
    <property type="protein sequence ID" value="SCL96167.1"/>
    <property type="molecule type" value="Genomic_DNA"/>
</dbReference>
<keyword evidence="1" id="KW-0812">Transmembrane</keyword>
<organism evidence="2 9">
    <name type="scientific">Plasmodium berghei</name>
    <dbReference type="NCBI Taxonomy" id="5821"/>
    <lineage>
        <taxon>Eukaryota</taxon>
        <taxon>Sar</taxon>
        <taxon>Alveolata</taxon>
        <taxon>Apicomplexa</taxon>
        <taxon>Aconoidasida</taxon>
        <taxon>Haemosporida</taxon>
        <taxon>Plasmodiidae</taxon>
        <taxon>Plasmodium</taxon>
        <taxon>Plasmodium (Vinckeia)</taxon>
    </lineage>
</organism>
<evidence type="ECO:0000313" key="6">
    <source>
        <dbReference type="Proteomes" id="UP000219860"/>
    </source>
</evidence>
<dbReference type="PANTHER" id="PTHR36329">
    <property type="entry name" value="TRANSMEMBRANE PROTEIN"/>
    <property type="match status" value="1"/>
</dbReference>
<evidence type="ECO:0000313" key="8">
    <source>
        <dbReference type="Proteomes" id="UP000220214"/>
    </source>
</evidence>
<evidence type="ECO:0000313" key="7">
    <source>
        <dbReference type="Proteomes" id="UP000219974"/>
    </source>
</evidence>
<feature type="transmembrane region" description="Helical" evidence="1">
    <location>
        <begin position="1018"/>
        <end position="1041"/>
    </location>
</feature>
<dbReference type="OMA" id="KFNTIKW"/>
<dbReference type="OrthoDB" id="346562at2759"/>
<dbReference type="EMBL" id="LT614639">
    <property type="protein sequence ID" value="SCN27597.1"/>
    <property type="molecule type" value="Genomic_DNA"/>
</dbReference>
<dbReference type="Proteomes" id="UP000220214">
    <property type="component" value="Chromosome 13"/>
</dbReference>
<evidence type="ECO:0000313" key="2">
    <source>
        <dbReference type="EMBL" id="SCL96167.1"/>
    </source>
</evidence>
<dbReference type="AlphaFoldDB" id="A0A1C6X0V0"/>
<feature type="transmembrane region" description="Helical" evidence="1">
    <location>
        <begin position="991"/>
        <end position="1012"/>
    </location>
</feature>
<dbReference type="EMBL" id="LT608277">
    <property type="protein sequence ID" value="SCM18170.1"/>
    <property type="molecule type" value="Genomic_DNA"/>
</dbReference>
<protein>
    <submittedName>
        <fullName evidence="2">Uncharacterized protein</fullName>
    </submittedName>
</protein>
<dbReference type="EMBL" id="LT608261">
    <property type="protein sequence ID" value="SCM16376.1"/>
    <property type="molecule type" value="Genomic_DNA"/>
</dbReference>
<evidence type="ECO:0000313" key="3">
    <source>
        <dbReference type="EMBL" id="SCM16376.1"/>
    </source>
</evidence>
<accession>A0A1C6X0V0</accession>
<keyword evidence="1" id="KW-1133">Transmembrane helix</keyword>
<feature type="transmembrane region" description="Helical" evidence="1">
    <location>
        <begin position="1100"/>
        <end position="1117"/>
    </location>
</feature>
<feature type="transmembrane region" description="Helical" evidence="1">
    <location>
        <begin position="883"/>
        <end position="903"/>
    </location>
</feature>
<name>A0A1C6X0V0_PLABE</name>
<dbReference type="Proteomes" id="UP000516480">
    <property type="component" value="Chromosome 13"/>
</dbReference>
<dbReference type="Proteomes" id="UP000219860">
    <property type="component" value="Chromosome 13"/>
</dbReference>
<keyword evidence="1" id="KW-0472">Membrane</keyword>
<gene>
    <name evidence="5" type="ORF">PBNK65E_000359500</name>
    <name evidence="2" type="ORF">PBNK65NY_000359100</name>
    <name evidence="3" type="ORF">PBSP11A_000359900</name>
    <name evidence="4" type="ORF">PBSP11RLL_000359700</name>
</gene>
<feature type="transmembrane region" description="Helical" evidence="1">
    <location>
        <begin position="7"/>
        <end position="27"/>
    </location>
</feature>
<reference evidence="6 7" key="1">
    <citation type="submission" date="2016-08" db="EMBL/GenBank/DDBJ databases">
        <authorList>
            <consortium name="Pathogen Informatics"/>
        </authorList>
    </citation>
    <scope>NUCLEOTIDE SEQUENCE [LARGE SCALE GENOMIC DNA]</scope>
    <source>
        <strain evidence="2 9">NK65 ny</strain>
        <strain evidence="5 8">NK65e</strain>
        <strain evidence="3 6">SP11 Antwerpcl1</strain>
        <strain evidence="4 7">SP11 RLL</strain>
    </source>
</reference>
<dbReference type="VEuPathDB" id="PlasmoDB:PBANKA_1310000"/>
<feature type="transmembrane region" description="Helical" evidence="1">
    <location>
        <begin position="1070"/>
        <end position="1094"/>
    </location>
</feature>
<dbReference type="PANTHER" id="PTHR36329:SF1">
    <property type="entry name" value="TRANSMEMBRANE PROTEIN"/>
    <property type="match status" value="1"/>
</dbReference>
<evidence type="ECO:0000313" key="4">
    <source>
        <dbReference type="EMBL" id="SCM18170.1"/>
    </source>
</evidence>